<feature type="transmembrane region" description="Helical" evidence="2">
    <location>
        <begin position="52"/>
        <end position="82"/>
    </location>
</feature>
<feature type="compositionally biased region" description="Polar residues" evidence="1">
    <location>
        <begin position="283"/>
        <end position="297"/>
    </location>
</feature>
<keyword evidence="2" id="KW-1133">Transmembrane helix</keyword>
<dbReference type="Proteomes" id="UP000477488">
    <property type="component" value="Unassembled WGS sequence"/>
</dbReference>
<name>A0A6L5XJ35_9BACT</name>
<proteinExistence type="predicted"/>
<evidence type="ECO:0008006" key="5">
    <source>
        <dbReference type="Google" id="ProtNLM"/>
    </source>
</evidence>
<dbReference type="RefSeq" id="WP_154509118.1">
    <property type="nucleotide sequence ID" value="NZ_VUMH01000002.1"/>
</dbReference>
<sequence>MKRSREILTGPLCIALLAAAFCIWSAFGNDVNFCVTAGCSLYQDFTVGGVSLWWLGTGTFAVLALLALLGAAAPGCLLAGLALLGDICLLLLMALTAPCVSCLVVAVFFALTYLGFRQAEQGQARGRGIQPRRSALLLVWVLLFTVNVGAVARSQTAIWPITEGDDEATVRMFFSPSCPSCREGIDILSGHVDVAFYPLAENDSDVYRVAQMRRLLDTGMNLAEALGQSQNVTPPRGLAALSPDLLWLRFRMLRNKAHVFSAGAQTVPFFEYHGLPSMLVKQQARQNRQPAGSASNRTDSRTDIPAPPPPAQSQETPSSARDDQTGGQPGAQDGQDAALPLDPQVAGQCGGAAPCP</sequence>
<protein>
    <recommendedName>
        <fullName evidence="5">Vitamin K epoxide reductase domain-containing protein</fullName>
    </recommendedName>
</protein>
<accession>A0A6L5XJ35</accession>
<dbReference type="EMBL" id="VUMH01000002">
    <property type="protein sequence ID" value="MSS27089.1"/>
    <property type="molecule type" value="Genomic_DNA"/>
</dbReference>
<evidence type="ECO:0000313" key="4">
    <source>
        <dbReference type="Proteomes" id="UP000477488"/>
    </source>
</evidence>
<feature type="transmembrane region" description="Helical" evidence="2">
    <location>
        <begin position="89"/>
        <end position="114"/>
    </location>
</feature>
<dbReference type="AlphaFoldDB" id="A0A6L5XJ35"/>
<evidence type="ECO:0000256" key="1">
    <source>
        <dbReference type="SAM" id="MobiDB-lite"/>
    </source>
</evidence>
<comment type="caution">
    <text evidence="3">The sequence shown here is derived from an EMBL/GenBank/DDBJ whole genome shotgun (WGS) entry which is preliminary data.</text>
</comment>
<feature type="transmembrane region" description="Helical" evidence="2">
    <location>
        <begin position="134"/>
        <end position="152"/>
    </location>
</feature>
<keyword evidence="2" id="KW-0472">Membrane</keyword>
<evidence type="ECO:0000256" key="2">
    <source>
        <dbReference type="SAM" id="Phobius"/>
    </source>
</evidence>
<organism evidence="3 4">
    <name type="scientific">Desulfovibrio porci</name>
    <dbReference type="NCBI Taxonomy" id="2605782"/>
    <lineage>
        <taxon>Bacteria</taxon>
        <taxon>Pseudomonadati</taxon>
        <taxon>Thermodesulfobacteriota</taxon>
        <taxon>Desulfovibrionia</taxon>
        <taxon>Desulfovibrionales</taxon>
        <taxon>Desulfovibrionaceae</taxon>
        <taxon>Desulfovibrio</taxon>
    </lineage>
</organism>
<keyword evidence="2" id="KW-0812">Transmembrane</keyword>
<reference evidence="3 4" key="1">
    <citation type="submission" date="2019-09" db="EMBL/GenBank/DDBJ databases">
        <title>In-depth cultivation of the pig gut microbiome towards novel bacterial diversity and tailored functional studies.</title>
        <authorList>
            <person name="Wylensek D."/>
            <person name="Hitch T.C.A."/>
            <person name="Clavel T."/>
        </authorList>
    </citation>
    <scope>NUCLEOTIDE SEQUENCE [LARGE SCALE GENOMIC DNA]</scope>
    <source>
        <strain evidence="3 4">PG-178-WT-4</strain>
    </source>
</reference>
<keyword evidence="4" id="KW-1185">Reference proteome</keyword>
<feature type="region of interest" description="Disordered" evidence="1">
    <location>
        <begin position="282"/>
        <end position="356"/>
    </location>
</feature>
<gene>
    <name evidence="3" type="ORF">FYJ44_03305</name>
</gene>
<evidence type="ECO:0000313" key="3">
    <source>
        <dbReference type="EMBL" id="MSS27089.1"/>
    </source>
</evidence>